<dbReference type="EMBL" id="LN649231">
    <property type="protein sequence ID" value="CEI70574.1"/>
    <property type="molecule type" value="Genomic_DNA"/>
</dbReference>
<dbReference type="RefSeq" id="XP_025594288.1">
    <property type="nucleotide sequence ID" value="XM_025725717.2"/>
</dbReference>
<proteinExistence type="predicted"/>
<name>A0A2L2THX8_9HYPO</name>
<sequence length="172" mass="18814">MSNAETHGAAVQAAAYSATNLPHFNDQIKPEEAVSQNYGSETRETFKTASTDHWLPDCLCAHLHEDCPASRSPSPNSEQLAPPSSPIFHVRSVTMTLAELQSASQSSCWLYSVIFTGIKNMPTWDPTKPAPNRASFRLETSKTGVNIEALGGTQRRVPEPGFFFYVDGQKGK</sequence>
<protein>
    <submittedName>
        <fullName evidence="1">Uncharacterized protein</fullName>
    </submittedName>
</protein>
<dbReference type="KEGG" id="fvn:FVRRES_10651"/>
<keyword evidence="2" id="KW-1185">Reference proteome</keyword>
<reference evidence="2" key="1">
    <citation type="submission" date="2014-10" db="EMBL/GenBank/DDBJ databases">
        <authorList>
            <person name="King R."/>
        </authorList>
    </citation>
    <scope>NUCLEOTIDE SEQUENCE [LARGE SCALE GENOMIC DNA]</scope>
    <source>
        <strain evidence="2">A3/5</strain>
    </source>
</reference>
<dbReference type="Proteomes" id="UP000245910">
    <property type="component" value="Chromosome III"/>
</dbReference>
<dbReference type="GeneID" id="37262289"/>
<dbReference type="AlphaFoldDB" id="A0A2L2THX8"/>
<accession>A0A2L2THX8</accession>
<evidence type="ECO:0000313" key="2">
    <source>
        <dbReference type="Proteomes" id="UP000245910"/>
    </source>
</evidence>
<organism evidence="1 2">
    <name type="scientific">Fusarium venenatum</name>
    <dbReference type="NCBI Taxonomy" id="56646"/>
    <lineage>
        <taxon>Eukaryota</taxon>
        <taxon>Fungi</taxon>
        <taxon>Dikarya</taxon>
        <taxon>Ascomycota</taxon>
        <taxon>Pezizomycotina</taxon>
        <taxon>Sordariomycetes</taxon>
        <taxon>Hypocreomycetidae</taxon>
        <taxon>Hypocreales</taxon>
        <taxon>Nectriaceae</taxon>
        <taxon>Fusarium</taxon>
    </lineage>
</organism>
<evidence type="ECO:0000313" key="1">
    <source>
        <dbReference type="EMBL" id="CEI70574.1"/>
    </source>
</evidence>